<accession>A0ABT0BS91</accession>
<sequence length="104" mass="10722">MSKRFSQEQLQSFACTGDSPLSLGAGRKPGLPRGFFGVMAGLYLAVIGGTAALFLDAALAAAIMTLAGFVVFVFALAGRWAKARPDYDTAAVTGGSPRHAVSLL</sequence>
<feature type="transmembrane region" description="Helical" evidence="1">
    <location>
        <begin position="34"/>
        <end position="53"/>
    </location>
</feature>
<name>A0ABT0BS91_9SPHN</name>
<keyword evidence="1" id="KW-0472">Membrane</keyword>
<keyword evidence="1" id="KW-0812">Transmembrane</keyword>
<feature type="transmembrane region" description="Helical" evidence="1">
    <location>
        <begin position="59"/>
        <end position="77"/>
    </location>
</feature>
<protein>
    <submittedName>
        <fullName evidence="2">Uncharacterized protein</fullName>
    </submittedName>
</protein>
<evidence type="ECO:0000313" key="2">
    <source>
        <dbReference type="EMBL" id="MCJ2187743.1"/>
    </source>
</evidence>
<evidence type="ECO:0000256" key="1">
    <source>
        <dbReference type="SAM" id="Phobius"/>
    </source>
</evidence>
<dbReference type="RefSeq" id="WP_243921730.1">
    <property type="nucleotide sequence ID" value="NZ_JALHLG010000018.1"/>
</dbReference>
<evidence type="ECO:0000313" key="3">
    <source>
        <dbReference type="Proteomes" id="UP001202281"/>
    </source>
</evidence>
<reference evidence="2 3" key="1">
    <citation type="submission" date="2022-04" db="EMBL/GenBank/DDBJ databases">
        <title>Identification of a novel bacterium isolated from mangrove sediments.</title>
        <authorList>
            <person name="Pan X."/>
        </authorList>
    </citation>
    <scope>NUCLEOTIDE SEQUENCE [LARGE SCALE GENOMIC DNA]</scope>
    <source>
        <strain evidence="2 3">B2638</strain>
    </source>
</reference>
<keyword evidence="3" id="KW-1185">Reference proteome</keyword>
<proteinExistence type="predicted"/>
<organism evidence="2 3">
    <name type="scientific">Novosphingobium beihaiensis</name>
    <dbReference type="NCBI Taxonomy" id="2930389"/>
    <lineage>
        <taxon>Bacteria</taxon>
        <taxon>Pseudomonadati</taxon>
        <taxon>Pseudomonadota</taxon>
        <taxon>Alphaproteobacteria</taxon>
        <taxon>Sphingomonadales</taxon>
        <taxon>Sphingomonadaceae</taxon>
        <taxon>Novosphingobium</taxon>
    </lineage>
</organism>
<dbReference type="Proteomes" id="UP001202281">
    <property type="component" value="Unassembled WGS sequence"/>
</dbReference>
<keyword evidence="1" id="KW-1133">Transmembrane helix</keyword>
<comment type="caution">
    <text evidence="2">The sequence shown here is derived from an EMBL/GenBank/DDBJ whole genome shotgun (WGS) entry which is preliminary data.</text>
</comment>
<dbReference type="EMBL" id="JALHLG010000018">
    <property type="protein sequence ID" value="MCJ2187743.1"/>
    <property type="molecule type" value="Genomic_DNA"/>
</dbReference>
<gene>
    <name evidence="2" type="ORF">MTR66_13060</name>
</gene>